<accession>A0A438CZ10</accession>
<gene>
    <name evidence="1" type="ORF">CK203_096161</name>
</gene>
<evidence type="ECO:0000313" key="1">
    <source>
        <dbReference type="EMBL" id="RVW28460.1"/>
    </source>
</evidence>
<dbReference type="EMBL" id="QGNW01001894">
    <property type="protein sequence ID" value="RVW28460.1"/>
    <property type="molecule type" value="Genomic_DNA"/>
</dbReference>
<dbReference type="Proteomes" id="UP000288805">
    <property type="component" value="Unassembled WGS sequence"/>
</dbReference>
<organism evidence="1 2">
    <name type="scientific">Vitis vinifera</name>
    <name type="common">Grape</name>
    <dbReference type="NCBI Taxonomy" id="29760"/>
    <lineage>
        <taxon>Eukaryota</taxon>
        <taxon>Viridiplantae</taxon>
        <taxon>Streptophyta</taxon>
        <taxon>Embryophyta</taxon>
        <taxon>Tracheophyta</taxon>
        <taxon>Spermatophyta</taxon>
        <taxon>Magnoliopsida</taxon>
        <taxon>eudicotyledons</taxon>
        <taxon>Gunneridae</taxon>
        <taxon>Pentapetalae</taxon>
        <taxon>rosids</taxon>
        <taxon>Vitales</taxon>
        <taxon>Vitaceae</taxon>
        <taxon>Viteae</taxon>
        <taxon>Vitis</taxon>
    </lineage>
</organism>
<sequence>MEVLVNGTPIDFFSTYRGLRQGDPLSPYLFVLIMEVFSSLIARAGEKVGGTKDVDRAAALFGCRVRKLPTTYLAHKTTSVADLWGGKEVKADVGRCTLDDPSKFGNWRR</sequence>
<comment type="caution">
    <text evidence="1">The sequence shown here is derived from an EMBL/GenBank/DDBJ whole genome shotgun (WGS) entry which is preliminary data.</text>
</comment>
<reference evidence="1 2" key="1">
    <citation type="journal article" date="2018" name="PLoS Genet.">
        <title>Population sequencing reveals clonal diversity and ancestral inbreeding in the grapevine cultivar Chardonnay.</title>
        <authorList>
            <person name="Roach M.J."/>
            <person name="Johnson D.L."/>
            <person name="Bohlmann J."/>
            <person name="van Vuuren H.J."/>
            <person name="Jones S.J."/>
            <person name="Pretorius I.S."/>
            <person name="Schmidt S.A."/>
            <person name="Borneman A.R."/>
        </authorList>
    </citation>
    <scope>NUCLEOTIDE SEQUENCE [LARGE SCALE GENOMIC DNA]</scope>
    <source>
        <strain evidence="2">cv. Chardonnay</strain>
        <tissue evidence="1">Leaf</tissue>
    </source>
</reference>
<proteinExistence type="predicted"/>
<dbReference type="AlphaFoldDB" id="A0A438CZ10"/>
<evidence type="ECO:0000313" key="2">
    <source>
        <dbReference type="Proteomes" id="UP000288805"/>
    </source>
</evidence>
<evidence type="ECO:0008006" key="3">
    <source>
        <dbReference type="Google" id="ProtNLM"/>
    </source>
</evidence>
<protein>
    <recommendedName>
        <fullName evidence="3">Reverse transcriptase domain-containing protein</fullName>
    </recommendedName>
</protein>
<name>A0A438CZ10_VITVI</name>